<dbReference type="Proteomes" id="UP000746471">
    <property type="component" value="Unassembled WGS sequence"/>
</dbReference>
<dbReference type="Gene3D" id="3.40.50.1000">
    <property type="entry name" value="HAD superfamily/HAD-like"/>
    <property type="match status" value="2"/>
</dbReference>
<dbReference type="InterPro" id="IPR006357">
    <property type="entry name" value="HAD-SF_hydro_IIA"/>
</dbReference>
<dbReference type="SUPFAM" id="SSF56784">
    <property type="entry name" value="HAD-like"/>
    <property type="match status" value="1"/>
</dbReference>
<evidence type="ECO:0000313" key="2">
    <source>
        <dbReference type="Proteomes" id="UP000746471"/>
    </source>
</evidence>
<protein>
    <submittedName>
        <fullName evidence="1">HAD-IIA family hydrolase</fullName>
    </submittedName>
</protein>
<dbReference type="PANTHER" id="PTHR19288:SF46">
    <property type="entry name" value="HALOACID DEHALOGENASE-LIKE HYDROLASE DOMAIN-CONTAINING PROTEIN 2"/>
    <property type="match status" value="1"/>
</dbReference>
<dbReference type="PANTHER" id="PTHR19288">
    <property type="entry name" value="4-NITROPHENYLPHOSPHATASE-RELATED"/>
    <property type="match status" value="1"/>
</dbReference>
<keyword evidence="2" id="KW-1185">Reference proteome</keyword>
<gene>
    <name evidence="1" type="ORF">KHM83_04355</name>
</gene>
<dbReference type="InterPro" id="IPR036412">
    <property type="entry name" value="HAD-like_sf"/>
</dbReference>
<dbReference type="RefSeq" id="WP_213235694.1">
    <property type="nucleotide sequence ID" value="NZ_JAHBCL010000006.1"/>
</dbReference>
<evidence type="ECO:0000313" key="1">
    <source>
        <dbReference type="EMBL" id="MBS7525908.1"/>
    </source>
</evidence>
<dbReference type="EMBL" id="JAHBCL010000006">
    <property type="protein sequence ID" value="MBS7525908.1"/>
    <property type="molecule type" value="Genomic_DNA"/>
</dbReference>
<organism evidence="1 2">
    <name type="scientific">Fusibacter paucivorans</name>
    <dbReference type="NCBI Taxonomy" id="76009"/>
    <lineage>
        <taxon>Bacteria</taxon>
        <taxon>Bacillati</taxon>
        <taxon>Bacillota</taxon>
        <taxon>Clostridia</taxon>
        <taxon>Eubacteriales</taxon>
        <taxon>Eubacteriales Family XII. Incertae Sedis</taxon>
        <taxon>Fusibacter</taxon>
    </lineage>
</organism>
<comment type="caution">
    <text evidence="1">The sequence shown here is derived from an EMBL/GenBank/DDBJ whole genome shotgun (WGS) entry which is preliminary data.</text>
</comment>
<dbReference type="Pfam" id="PF13242">
    <property type="entry name" value="Hydrolase_like"/>
    <property type="match status" value="1"/>
</dbReference>
<accession>A0ABS5PL49</accession>
<reference evidence="1 2" key="1">
    <citation type="submission" date="2021-05" db="EMBL/GenBank/DDBJ databases">
        <title>Fusibacter ferrireducens sp. nov., an anaerobic, sulfur- and Fe-reducing bacterium isolated from the mangrove sediment.</title>
        <authorList>
            <person name="Qiu D."/>
        </authorList>
    </citation>
    <scope>NUCLEOTIDE SEQUENCE [LARGE SCALE GENOMIC DNA]</scope>
    <source>
        <strain evidence="1 2">DSM 12116</strain>
    </source>
</reference>
<keyword evidence="1" id="KW-0378">Hydrolase</keyword>
<dbReference type="InterPro" id="IPR023214">
    <property type="entry name" value="HAD_sf"/>
</dbReference>
<dbReference type="NCBIfam" id="TIGR01460">
    <property type="entry name" value="HAD-SF-IIA"/>
    <property type="match status" value="1"/>
</dbReference>
<sequence length="251" mass="27527">MHLKHGVILDLDGTLMDGAQAHAGAAALVNRLQSLGIPLLVMTNSVLSPDAVIKRLQRCGMHLSIENILNPIVAVNAYIQSQKWSAVKCIGSERERCQLLHVSDTEIPDAVVLLDFEEINADYRLLQKLMILCRQNTPFLAASGSCYYTKNGIRHIDTGAFVKLLELASDRKIQIMGKPSPLYFQMAYKLLGKSPEFVYVVGDDVSTDMRGAAATGSIGCLIKTGKYQSGDAELPDVSFCFEDLEGFSQLF</sequence>
<dbReference type="Pfam" id="PF13344">
    <property type="entry name" value="Hydrolase_6"/>
    <property type="match status" value="1"/>
</dbReference>
<dbReference type="GO" id="GO:0016787">
    <property type="term" value="F:hydrolase activity"/>
    <property type="evidence" value="ECO:0007669"/>
    <property type="project" value="UniProtKB-KW"/>
</dbReference>
<name>A0ABS5PL49_9FIRM</name>
<proteinExistence type="predicted"/>